<proteinExistence type="predicted"/>
<feature type="compositionally biased region" description="Basic and acidic residues" evidence="1">
    <location>
        <begin position="193"/>
        <end position="202"/>
    </location>
</feature>
<reference evidence="2 3" key="1">
    <citation type="journal article" date="2013" name="Curr. Biol.">
        <title>The Genome of the Foraminiferan Reticulomyxa filosa.</title>
        <authorList>
            <person name="Glockner G."/>
            <person name="Hulsmann N."/>
            <person name="Schleicher M."/>
            <person name="Noegel A.A."/>
            <person name="Eichinger L."/>
            <person name="Gallinger C."/>
            <person name="Pawlowski J."/>
            <person name="Sierra R."/>
            <person name="Euteneuer U."/>
            <person name="Pillet L."/>
            <person name="Moustafa A."/>
            <person name="Platzer M."/>
            <person name="Groth M."/>
            <person name="Szafranski K."/>
            <person name="Schliwa M."/>
        </authorList>
    </citation>
    <scope>NUCLEOTIDE SEQUENCE [LARGE SCALE GENOMIC DNA]</scope>
</reference>
<dbReference type="EMBL" id="ASPP01016374">
    <property type="protein sequence ID" value="ETO17576.1"/>
    <property type="molecule type" value="Genomic_DNA"/>
</dbReference>
<name>X6MVA0_RETFI</name>
<evidence type="ECO:0000313" key="2">
    <source>
        <dbReference type="EMBL" id="ETO17576.1"/>
    </source>
</evidence>
<dbReference type="Proteomes" id="UP000023152">
    <property type="component" value="Unassembled WGS sequence"/>
</dbReference>
<keyword evidence="3" id="KW-1185">Reference proteome</keyword>
<evidence type="ECO:0000313" key="3">
    <source>
        <dbReference type="Proteomes" id="UP000023152"/>
    </source>
</evidence>
<feature type="region of interest" description="Disordered" evidence="1">
    <location>
        <begin position="90"/>
        <end position="156"/>
    </location>
</feature>
<dbReference type="AlphaFoldDB" id="X6MVA0"/>
<feature type="region of interest" description="Disordered" evidence="1">
    <location>
        <begin position="186"/>
        <end position="211"/>
    </location>
</feature>
<comment type="caution">
    <text evidence="2">The sequence shown here is derived from an EMBL/GenBank/DDBJ whole genome shotgun (WGS) entry which is preliminary data.</text>
</comment>
<protein>
    <submittedName>
        <fullName evidence="2">Uncharacterized protein</fullName>
    </submittedName>
</protein>
<gene>
    <name evidence="2" type="ORF">RFI_19745</name>
</gene>
<evidence type="ECO:0000256" key="1">
    <source>
        <dbReference type="SAM" id="MobiDB-lite"/>
    </source>
</evidence>
<feature type="compositionally biased region" description="Basic and acidic residues" evidence="1">
    <location>
        <begin position="90"/>
        <end position="115"/>
    </location>
</feature>
<sequence length="294" mass="32386">MDELEHICDDIFRECSGIQDNTLLKKMFGQMSKGEQVDLARMGTFNSSMFADSHRSQQSLETFRSVSNFGRLGSINTEFIGELVDTLDTKTKDDKSDASKAEGDRRGKEEHKDGDEQSSMVMVMSPSPPSNLDTDRDVPPPLVDTQVQNNNAESELDLDTLDGGEQFWDDLIGTLYTNLTPRDALSVSPMASGDEKVEKESTPSRSRKRSSLLVSLDPQLLLQKKKLTLASSAPHSNSVSNSLNISDILHARESKVGVDLSPIGFQSLLHASFISKSPSALKAGLVIHLFIYLY</sequence>
<accession>X6MVA0</accession>
<organism evidence="2 3">
    <name type="scientific">Reticulomyxa filosa</name>
    <dbReference type="NCBI Taxonomy" id="46433"/>
    <lineage>
        <taxon>Eukaryota</taxon>
        <taxon>Sar</taxon>
        <taxon>Rhizaria</taxon>
        <taxon>Retaria</taxon>
        <taxon>Foraminifera</taxon>
        <taxon>Monothalamids</taxon>
        <taxon>Reticulomyxidae</taxon>
        <taxon>Reticulomyxa</taxon>
    </lineage>
</organism>